<feature type="region of interest" description="Disordered" evidence="13">
    <location>
        <begin position="491"/>
        <end position="518"/>
    </location>
</feature>
<evidence type="ECO:0000256" key="9">
    <source>
        <dbReference type="ARBA" id="ARBA00023015"/>
    </source>
</evidence>
<dbReference type="OrthoDB" id="8117402at2759"/>
<evidence type="ECO:0000313" key="16">
    <source>
        <dbReference type="EMBL" id="KAI1892757.1"/>
    </source>
</evidence>
<dbReference type="FunFam" id="3.30.710.10:FF:000045">
    <property type="entry name" value="zinc finger and BTB domain-containing protein 10"/>
    <property type="match status" value="1"/>
</dbReference>
<dbReference type="Pfam" id="PF00096">
    <property type="entry name" value="zf-C2H2"/>
    <property type="match status" value="1"/>
</dbReference>
<feature type="compositionally biased region" description="Polar residues" evidence="13">
    <location>
        <begin position="411"/>
        <end position="421"/>
    </location>
</feature>
<feature type="region of interest" description="Disordered" evidence="13">
    <location>
        <begin position="175"/>
        <end position="333"/>
    </location>
</feature>
<feature type="compositionally biased region" description="Basic and acidic residues" evidence="13">
    <location>
        <begin position="202"/>
        <end position="214"/>
    </location>
</feature>
<dbReference type="EMBL" id="JAERUA010000012">
    <property type="protein sequence ID" value="KAI1892757.1"/>
    <property type="molecule type" value="Genomic_DNA"/>
</dbReference>
<evidence type="ECO:0008006" key="18">
    <source>
        <dbReference type="Google" id="ProtNLM"/>
    </source>
</evidence>
<evidence type="ECO:0000256" key="3">
    <source>
        <dbReference type="ARBA" id="ARBA00022553"/>
    </source>
</evidence>
<dbReference type="InterPro" id="IPR011333">
    <property type="entry name" value="SKP1/BTB/POZ_sf"/>
</dbReference>
<feature type="compositionally biased region" description="Polar residues" evidence="13">
    <location>
        <begin position="254"/>
        <end position="271"/>
    </location>
</feature>
<keyword evidence="11" id="KW-0539">Nucleus</keyword>
<feature type="compositionally biased region" description="Pro residues" evidence="13">
    <location>
        <begin position="433"/>
        <end position="445"/>
    </location>
</feature>
<feature type="domain" description="C2H2-type" evidence="15">
    <location>
        <begin position="650"/>
        <end position="671"/>
    </location>
</feature>
<evidence type="ECO:0000313" key="17">
    <source>
        <dbReference type="Proteomes" id="UP000829720"/>
    </source>
</evidence>
<feature type="compositionally biased region" description="Polar residues" evidence="13">
    <location>
        <begin position="509"/>
        <end position="518"/>
    </location>
</feature>
<organism evidence="16 17">
    <name type="scientific">Albula goreensis</name>
    <dbReference type="NCBI Taxonomy" id="1534307"/>
    <lineage>
        <taxon>Eukaryota</taxon>
        <taxon>Metazoa</taxon>
        <taxon>Chordata</taxon>
        <taxon>Craniata</taxon>
        <taxon>Vertebrata</taxon>
        <taxon>Euteleostomi</taxon>
        <taxon>Actinopterygii</taxon>
        <taxon>Neopterygii</taxon>
        <taxon>Teleostei</taxon>
        <taxon>Albuliformes</taxon>
        <taxon>Albulidae</taxon>
        <taxon>Albula</taxon>
    </lineage>
</organism>
<evidence type="ECO:0000256" key="1">
    <source>
        <dbReference type="ARBA" id="ARBA00004123"/>
    </source>
</evidence>
<dbReference type="SMART" id="SM00225">
    <property type="entry name" value="BTB"/>
    <property type="match status" value="1"/>
</dbReference>
<dbReference type="GO" id="GO:0000978">
    <property type="term" value="F:RNA polymerase II cis-regulatory region sequence-specific DNA binding"/>
    <property type="evidence" value="ECO:0007669"/>
    <property type="project" value="TreeGrafter"/>
</dbReference>
<dbReference type="CDD" id="cd18230">
    <property type="entry name" value="BTB_POZ_ZBTB46"/>
    <property type="match status" value="1"/>
</dbReference>
<reference evidence="16" key="1">
    <citation type="submission" date="2021-01" db="EMBL/GenBank/DDBJ databases">
        <authorList>
            <person name="Zahm M."/>
            <person name="Roques C."/>
            <person name="Cabau C."/>
            <person name="Klopp C."/>
            <person name="Donnadieu C."/>
            <person name="Jouanno E."/>
            <person name="Lampietro C."/>
            <person name="Louis A."/>
            <person name="Herpin A."/>
            <person name="Echchiki A."/>
            <person name="Berthelot C."/>
            <person name="Parey E."/>
            <person name="Roest-Crollius H."/>
            <person name="Braasch I."/>
            <person name="Postlethwait J."/>
            <person name="Bobe J."/>
            <person name="Montfort J."/>
            <person name="Bouchez O."/>
            <person name="Begum T."/>
            <person name="Mejri S."/>
            <person name="Adams A."/>
            <person name="Chen W.-J."/>
            <person name="Guiguen Y."/>
        </authorList>
    </citation>
    <scope>NUCLEOTIDE SEQUENCE</scope>
    <source>
        <tissue evidence="16">Blood</tissue>
    </source>
</reference>
<dbReference type="Gene3D" id="3.30.160.60">
    <property type="entry name" value="Classic Zinc Finger"/>
    <property type="match status" value="2"/>
</dbReference>
<dbReference type="PANTHER" id="PTHR46105:SF21">
    <property type="entry name" value="ZINC FINGER AND BTB DOMAIN CONTAINING 46"/>
    <property type="match status" value="1"/>
</dbReference>
<dbReference type="SUPFAM" id="SSF57667">
    <property type="entry name" value="beta-beta-alpha zinc fingers"/>
    <property type="match status" value="2"/>
</dbReference>
<dbReference type="GO" id="GO:0005634">
    <property type="term" value="C:nucleus"/>
    <property type="evidence" value="ECO:0007669"/>
    <property type="project" value="UniProtKB-SubCell"/>
</dbReference>
<feature type="domain" description="C2H2-type" evidence="15">
    <location>
        <begin position="592"/>
        <end position="620"/>
    </location>
</feature>
<evidence type="ECO:0000256" key="12">
    <source>
        <dbReference type="PROSITE-ProRule" id="PRU00042"/>
    </source>
</evidence>
<evidence type="ECO:0000256" key="10">
    <source>
        <dbReference type="ARBA" id="ARBA00023163"/>
    </source>
</evidence>
<keyword evidence="17" id="KW-1185">Reference proteome</keyword>
<evidence type="ECO:0000256" key="6">
    <source>
        <dbReference type="ARBA" id="ARBA00022771"/>
    </source>
</evidence>
<sequence length="702" mass="75983">MNNRKEDMEITSHYRQLLRELNEQRQHGILCDVCVIVEGKIFKAHKNVLLGSSRYFKTLYCQVKKGSEQQATITHLDIVTAQGFKTILDFMYSAHLALTSKNVIEVMSAASYLQMTDIVQACHNFIKAALDISIRSELADELAEFDMGAAAVGGAGAGGAEALASMMLGRSSSPWLARRTSPANSSGDSAIASCHEGGSNYGKEDQEPKSHESQEDVSSQPLWPGDFRSVQVKEEQVSPSNFKDGPVAGGGAQGTLTEQSSSGGESWQPSGSGRRKNRKNKDTVRHITQQAEGDSRAGSPLPSILSASGWSYNNQDIPGTDVMEPNSSDSRGDRLDFFVKQEEALSGDPAFLSQSLAAEKDDPSCQAASVANLRAALMSKNSLLSLRAEMLGEDNPLLFDYLPKGGHSLSRPGSYNSSSNRPGGKFDSKQGASPPPPPPLPPPLHPLDGRPSGASSLPQAGGVLPERLVAEEPPDPSPTEEQMLCEEDVHGAGTGLDSSQPPGEEDQMADQSSTDTVESSWPQELACSLCKRLFSSLDQLREHEYKHTLSLMALSLDCFEMQRPLAAAGLALAAPPALPLPLSLPPEPPARYFCSQCPASFTLKSNADRHEKTIHFKRKMMQCGYCLKHFRDRTDLNRHLSSVHSSERVFSCPVCGKAFSTQKNLATHAKVCCQAAAAMSERLWDLRTLKSEDPEVSAHARD</sequence>
<feature type="domain" description="C2H2-type" evidence="15">
    <location>
        <begin position="621"/>
        <end position="649"/>
    </location>
</feature>
<dbReference type="PANTHER" id="PTHR46105">
    <property type="entry name" value="AGAP004733-PA"/>
    <property type="match status" value="1"/>
</dbReference>
<evidence type="ECO:0000259" key="15">
    <source>
        <dbReference type="PROSITE" id="PS50157"/>
    </source>
</evidence>
<feature type="domain" description="C2H2-type" evidence="15">
    <location>
        <begin position="525"/>
        <end position="548"/>
    </location>
</feature>
<dbReference type="PROSITE" id="PS50157">
    <property type="entry name" value="ZINC_FINGER_C2H2_2"/>
    <property type="match status" value="4"/>
</dbReference>
<keyword evidence="2" id="KW-1017">Isopeptide bond</keyword>
<dbReference type="PROSITE" id="PS50097">
    <property type="entry name" value="BTB"/>
    <property type="match status" value="1"/>
</dbReference>
<feature type="region of interest" description="Disordered" evidence="13">
    <location>
        <begin position="409"/>
        <end position="460"/>
    </location>
</feature>
<dbReference type="InterPro" id="IPR013087">
    <property type="entry name" value="Znf_C2H2_type"/>
</dbReference>
<accession>A0A8T3DAW3</accession>
<keyword evidence="8" id="KW-0832">Ubl conjugation</keyword>
<protein>
    <recommendedName>
        <fullName evidence="18">Zinc finger and BTB domain-containing protein 46</fullName>
    </recommendedName>
</protein>
<dbReference type="Pfam" id="PF13912">
    <property type="entry name" value="zf-C2H2_6"/>
    <property type="match status" value="1"/>
</dbReference>
<proteinExistence type="predicted"/>
<evidence type="ECO:0000256" key="7">
    <source>
        <dbReference type="ARBA" id="ARBA00022833"/>
    </source>
</evidence>
<keyword evidence="7" id="KW-0862">Zinc</keyword>
<evidence type="ECO:0000256" key="8">
    <source>
        <dbReference type="ARBA" id="ARBA00022843"/>
    </source>
</evidence>
<dbReference type="SUPFAM" id="SSF54695">
    <property type="entry name" value="POZ domain"/>
    <property type="match status" value="1"/>
</dbReference>
<dbReference type="AlphaFoldDB" id="A0A8T3DAW3"/>
<feature type="domain" description="BTB" evidence="14">
    <location>
        <begin position="31"/>
        <end position="100"/>
    </location>
</feature>
<keyword evidence="10" id="KW-0804">Transcription</keyword>
<dbReference type="InterPro" id="IPR000210">
    <property type="entry name" value="BTB/POZ_dom"/>
</dbReference>
<comment type="subcellular location">
    <subcellularLocation>
        <location evidence="1">Nucleus</location>
    </subcellularLocation>
</comment>
<dbReference type="Gene3D" id="3.30.710.10">
    <property type="entry name" value="Potassium Channel Kv1.1, Chain A"/>
    <property type="match status" value="1"/>
</dbReference>
<evidence type="ECO:0000256" key="5">
    <source>
        <dbReference type="ARBA" id="ARBA00022737"/>
    </source>
</evidence>
<comment type="caution">
    <text evidence="16">The sequence shown here is derived from an EMBL/GenBank/DDBJ whole genome shotgun (WGS) entry which is preliminary data.</text>
</comment>
<dbReference type="InterPro" id="IPR050457">
    <property type="entry name" value="ZnFinger_BTB_dom_contain"/>
</dbReference>
<gene>
    <name evidence="16" type="ORF">AGOR_G00136820</name>
</gene>
<evidence type="ECO:0000256" key="13">
    <source>
        <dbReference type="SAM" id="MobiDB-lite"/>
    </source>
</evidence>
<evidence type="ECO:0000256" key="2">
    <source>
        <dbReference type="ARBA" id="ARBA00022499"/>
    </source>
</evidence>
<keyword evidence="9" id="KW-0805">Transcription regulation</keyword>
<evidence type="ECO:0000256" key="11">
    <source>
        <dbReference type="ARBA" id="ARBA00023242"/>
    </source>
</evidence>
<dbReference type="GO" id="GO:0000981">
    <property type="term" value="F:DNA-binding transcription factor activity, RNA polymerase II-specific"/>
    <property type="evidence" value="ECO:0007669"/>
    <property type="project" value="TreeGrafter"/>
</dbReference>
<feature type="compositionally biased region" description="Polar residues" evidence="13">
    <location>
        <begin position="305"/>
        <end position="317"/>
    </location>
</feature>
<keyword evidence="5" id="KW-0677">Repeat</keyword>
<keyword evidence="6 12" id="KW-0863">Zinc-finger</keyword>
<name>A0A8T3DAW3_9TELE</name>
<evidence type="ECO:0000259" key="14">
    <source>
        <dbReference type="PROSITE" id="PS50097"/>
    </source>
</evidence>
<dbReference type="GO" id="GO:0008270">
    <property type="term" value="F:zinc ion binding"/>
    <property type="evidence" value="ECO:0007669"/>
    <property type="project" value="UniProtKB-KW"/>
</dbReference>
<dbReference type="Pfam" id="PF00651">
    <property type="entry name" value="BTB"/>
    <property type="match status" value="1"/>
</dbReference>
<dbReference type="InterPro" id="IPR036236">
    <property type="entry name" value="Znf_C2H2_sf"/>
</dbReference>
<keyword evidence="3" id="KW-0597">Phosphoprotein</keyword>
<keyword evidence="4" id="KW-0479">Metal-binding</keyword>
<dbReference type="Proteomes" id="UP000829720">
    <property type="component" value="Unassembled WGS sequence"/>
</dbReference>
<dbReference type="PROSITE" id="PS00028">
    <property type="entry name" value="ZINC_FINGER_C2H2_1"/>
    <property type="match status" value="3"/>
</dbReference>
<dbReference type="SMART" id="SM00355">
    <property type="entry name" value="ZnF_C2H2"/>
    <property type="match status" value="4"/>
</dbReference>
<evidence type="ECO:0000256" key="4">
    <source>
        <dbReference type="ARBA" id="ARBA00022723"/>
    </source>
</evidence>